<evidence type="ECO:0000313" key="2">
    <source>
        <dbReference type="Proteomes" id="UP001219518"/>
    </source>
</evidence>
<keyword evidence="2" id="KW-1185">Reference proteome</keyword>
<dbReference type="Proteomes" id="UP001219518">
    <property type="component" value="Unassembled WGS sequence"/>
</dbReference>
<organism evidence="1 2">
    <name type="scientific">Frankliniella fusca</name>
    <dbReference type="NCBI Taxonomy" id="407009"/>
    <lineage>
        <taxon>Eukaryota</taxon>
        <taxon>Metazoa</taxon>
        <taxon>Ecdysozoa</taxon>
        <taxon>Arthropoda</taxon>
        <taxon>Hexapoda</taxon>
        <taxon>Insecta</taxon>
        <taxon>Pterygota</taxon>
        <taxon>Neoptera</taxon>
        <taxon>Paraneoptera</taxon>
        <taxon>Thysanoptera</taxon>
        <taxon>Terebrantia</taxon>
        <taxon>Thripoidea</taxon>
        <taxon>Thripidae</taxon>
        <taxon>Frankliniella</taxon>
    </lineage>
</organism>
<reference evidence="1" key="2">
    <citation type="journal article" date="2023" name="BMC Genomics">
        <title>Pest status, molecular evolution, and epigenetic factors derived from the genome assembly of Frankliniella fusca, a thysanopteran phytovirus vector.</title>
        <authorList>
            <person name="Catto M.A."/>
            <person name="Labadie P.E."/>
            <person name="Jacobson A.L."/>
            <person name="Kennedy G.G."/>
            <person name="Srinivasan R."/>
            <person name="Hunt B.G."/>
        </authorList>
    </citation>
    <scope>NUCLEOTIDE SEQUENCE</scope>
    <source>
        <strain evidence="1">PL_HMW_Pooled</strain>
    </source>
</reference>
<dbReference type="EMBL" id="JAHWGI010000148">
    <property type="protein sequence ID" value="KAK3910217.1"/>
    <property type="molecule type" value="Genomic_DNA"/>
</dbReference>
<comment type="caution">
    <text evidence="1">The sequence shown here is derived from an EMBL/GenBank/DDBJ whole genome shotgun (WGS) entry which is preliminary data.</text>
</comment>
<protein>
    <submittedName>
        <fullName evidence="1">Asparagine synthetase [glutamine-hydrolyzing] 3</fullName>
    </submittedName>
</protein>
<accession>A0AAE1GWD8</accession>
<dbReference type="AlphaFoldDB" id="A0AAE1GWD8"/>
<name>A0AAE1GWD8_9NEOP</name>
<reference evidence="1" key="1">
    <citation type="submission" date="2021-07" db="EMBL/GenBank/DDBJ databases">
        <authorList>
            <person name="Catto M.A."/>
            <person name="Jacobson A."/>
            <person name="Kennedy G."/>
            <person name="Labadie P."/>
            <person name="Hunt B.G."/>
            <person name="Srinivasan R."/>
        </authorList>
    </citation>
    <scope>NUCLEOTIDE SEQUENCE</scope>
    <source>
        <strain evidence="1">PL_HMW_Pooled</strain>
        <tissue evidence="1">Head</tissue>
    </source>
</reference>
<proteinExistence type="predicted"/>
<sequence length="230" mass="25638">MVLRNSGLTPKEQRVAKGIADVNSPSNLECRQATRLTAVCSCTRVVCLNLWLCFLFQDVLDTYLALPKCARSTYQVLKQYNGVSPFVPVNSTGLYGPIIRLIELSLKQWSPKCRSVFFFVIAVREHGGVDLQPVGDPPQVLHHRLHVTVHVSVDSIETLLYFCDGDESQAHELAKIVSNSSVISEGFKHLHRLDHRFQPLAWVSRGEVTESGKEPVAHGFPGYLVEQTTA</sequence>
<gene>
    <name evidence="1" type="ORF">KUF71_004091</name>
</gene>
<evidence type="ECO:0000313" key="1">
    <source>
        <dbReference type="EMBL" id="KAK3910217.1"/>
    </source>
</evidence>